<dbReference type="PROSITE" id="PS52016">
    <property type="entry name" value="TONB_DEPENDENT_REC_3"/>
    <property type="match status" value="1"/>
</dbReference>
<dbReference type="Gene3D" id="2.40.170.20">
    <property type="entry name" value="TonB-dependent receptor, beta-barrel domain"/>
    <property type="match status" value="1"/>
</dbReference>
<reference evidence="15 16" key="1">
    <citation type="journal article" date="2012" name="J. Bacteriol.">
        <title>Draft Genome Sequences for Two Metal-Reducing Pelosinus fermentans Strains Isolated from a Cr(VI)-Contaminated Site and for Type Strain R7.</title>
        <authorList>
            <person name="Brown S.D."/>
            <person name="Podar M."/>
            <person name="Klingeman D.M."/>
            <person name="Johnson C.M."/>
            <person name="Yang Z.K."/>
            <person name="Utturkar S.M."/>
            <person name="Land M.L."/>
            <person name="Mosher J.J."/>
            <person name="Hurt R.A.Jr."/>
            <person name="Phelps T.J."/>
            <person name="Palumbo A.V."/>
            <person name="Arkin A.P."/>
            <person name="Hazen T.C."/>
            <person name="Elias D.A."/>
        </authorList>
    </citation>
    <scope>NUCLEOTIDE SEQUENCE [LARGE SCALE GENOMIC DNA]</scope>
    <source>
        <strain evidence="15 16">B4</strain>
    </source>
</reference>
<evidence type="ECO:0000256" key="9">
    <source>
        <dbReference type="ARBA" id="ARBA00023237"/>
    </source>
</evidence>
<keyword evidence="5 12" id="KW-0732">Signal</keyword>
<dbReference type="GO" id="GO:0009279">
    <property type="term" value="C:cell outer membrane"/>
    <property type="evidence" value="ECO:0007669"/>
    <property type="project" value="UniProtKB-SubCell"/>
</dbReference>
<dbReference type="CDD" id="cd01347">
    <property type="entry name" value="ligand_gated_channel"/>
    <property type="match status" value="1"/>
</dbReference>
<sequence precursor="true">MKKKQKQHLVSLLVSGAVLMAGQTAFADEQEFSMDEYVVTASRMPVKKTETAASVTVITREEIEKSGAVSVPDILNRTTVTMQNDTTASVPTINGDVRVLVLVDGREVNWKGGGMHMGQSGANLDYLPSVDSIERIEIVRGPASALYGSDAVGGVINIITRKSAEPVTRYSAEAGSWGLRRYNLTTENKVGDFSYRINFERKSQDDFHYNSGYSGNSDATAKNTALDQDKMNIRLDKDLGNNRSLSLTVDHTDGRKGFNVMPDYQAHVDSGGNTNYFTHSVQTYVENNVSLTYNWNQGDKANSFVRLYRNYFTYNYDNHPDDYQIPDYYFNGRSYTNQADGAEWQQTWQINERYTLLGGASWRQVTADSAEYDIDVPAYGYYQAGYNYTDKKISNRAFFLENNWRLPKNWSVTAGVRYDDYTLFGDKTTARITANRELNQTTNVYASWGQIFKTPFIADVYGGGFMIPNLNLKPETGDVVTLGLNTRLAEGTELQASMFSSRLNDALDYIVVGYNQYQWQNVAELKRKGLDLSLKRRLSPQWQALLGYSYVKVEEQGATQREEINNNEPHGYRLGLQYEQDKWNANFTLRGATGRDTRAFTSSDYWVADLGVNYKVNPATRVYLKVYNLTNEAYELHGSYGDASNLTGLYPMAGRQVVFGIDQRI</sequence>
<dbReference type="PANTHER" id="PTHR30069">
    <property type="entry name" value="TONB-DEPENDENT OUTER MEMBRANE RECEPTOR"/>
    <property type="match status" value="1"/>
</dbReference>
<dbReference type="OrthoDB" id="337377at2"/>
<feature type="domain" description="TonB-dependent receptor-like beta-barrel" evidence="13">
    <location>
        <begin position="240"/>
        <end position="629"/>
    </location>
</feature>
<dbReference type="InterPro" id="IPR012910">
    <property type="entry name" value="Plug_dom"/>
</dbReference>
<evidence type="ECO:0000259" key="14">
    <source>
        <dbReference type="Pfam" id="PF07715"/>
    </source>
</evidence>
<evidence type="ECO:0000256" key="1">
    <source>
        <dbReference type="ARBA" id="ARBA00004571"/>
    </source>
</evidence>
<keyword evidence="7 10" id="KW-0472">Membrane</keyword>
<evidence type="ECO:0000256" key="5">
    <source>
        <dbReference type="ARBA" id="ARBA00022729"/>
    </source>
</evidence>
<accession>I9L7N5</accession>
<feature type="chain" id="PRO_5003722400" evidence="12">
    <location>
        <begin position="28"/>
        <end position="665"/>
    </location>
</feature>
<keyword evidence="8 15" id="KW-0675">Receptor</keyword>
<dbReference type="RefSeq" id="WP_007937358.1">
    <property type="nucleotide sequence ID" value="NZ_AKVJ01000066.1"/>
</dbReference>
<dbReference type="InterPro" id="IPR037066">
    <property type="entry name" value="Plug_dom_sf"/>
</dbReference>
<proteinExistence type="inferred from homology"/>
<evidence type="ECO:0000256" key="6">
    <source>
        <dbReference type="ARBA" id="ARBA00023077"/>
    </source>
</evidence>
<evidence type="ECO:0000256" key="7">
    <source>
        <dbReference type="ARBA" id="ARBA00023136"/>
    </source>
</evidence>
<dbReference type="Pfam" id="PF00593">
    <property type="entry name" value="TonB_dep_Rec_b-barrel"/>
    <property type="match status" value="1"/>
</dbReference>
<dbReference type="Gene3D" id="2.170.130.10">
    <property type="entry name" value="TonB-dependent receptor, plug domain"/>
    <property type="match status" value="1"/>
</dbReference>
<evidence type="ECO:0000256" key="10">
    <source>
        <dbReference type="PROSITE-ProRule" id="PRU01360"/>
    </source>
</evidence>
<comment type="subcellular location">
    <subcellularLocation>
        <location evidence="1 10">Cell outer membrane</location>
        <topology evidence="1 10">Multi-pass membrane protein</topology>
    </subcellularLocation>
</comment>
<protein>
    <submittedName>
        <fullName evidence="15">TonB-dependent receptor</fullName>
    </submittedName>
</protein>
<dbReference type="Pfam" id="PF07715">
    <property type="entry name" value="Plug"/>
    <property type="match status" value="1"/>
</dbReference>
<feature type="signal peptide" evidence="12">
    <location>
        <begin position="1"/>
        <end position="27"/>
    </location>
</feature>
<dbReference type="SUPFAM" id="SSF56935">
    <property type="entry name" value="Porins"/>
    <property type="match status" value="1"/>
</dbReference>
<evidence type="ECO:0000256" key="12">
    <source>
        <dbReference type="SAM" id="SignalP"/>
    </source>
</evidence>
<name>I9L7N5_9FIRM</name>
<keyword evidence="16" id="KW-1185">Reference proteome</keyword>
<evidence type="ECO:0000256" key="2">
    <source>
        <dbReference type="ARBA" id="ARBA00022448"/>
    </source>
</evidence>
<evidence type="ECO:0000256" key="4">
    <source>
        <dbReference type="ARBA" id="ARBA00022692"/>
    </source>
</evidence>
<dbReference type="GO" id="GO:0044718">
    <property type="term" value="P:siderophore transmembrane transport"/>
    <property type="evidence" value="ECO:0007669"/>
    <property type="project" value="TreeGrafter"/>
</dbReference>
<dbReference type="PANTHER" id="PTHR30069:SF29">
    <property type="entry name" value="HEMOGLOBIN AND HEMOGLOBIN-HAPTOGLOBIN-BINDING PROTEIN 1-RELATED"/>
    <property type="match status" value="1"/>
</dbReference>
<dbReference type="GO" id="GO:0015344">
    <property type="term" value="F:siderophore uptake transmembrane transporter activity"/>
    <property type="evidence" value="ECO:0007669"/>
    <property type="project" value="TreeGrafter"/>
</dbReference>
<dbReference type="EMBL" id="AKVJ01000066">
    <property type="protein sequence ID" value="EIW16359.1"/>
    <property type="molecule type" value="Genomic_DNA"/>
</dbReference>
<keyword evidence="4 10" id="KW-0812">Transmembrane</keyword>
<feature type="domain" description="TonB-dependent receptor plug" evidence="14">
    <location>
        <begin position="48"/>
        <end position="155"/>
    </location>
</feature>
<comment type="similarity">
    <text evidence="10 11">Belongs to the TonB-dependent receptor family.</text>
</comment>
<dbReference type="PATRIC" id="fig|1149862.3.peg.3873"/>
<keyword evidence="3 10" id="KW-1134">Transmembrane beta strand</keyword>
<comment type="caution">
    <text evidence="15">The sequence shown here is derived from an EMBL/GenBank/DDBJ whole genome shotgun (WGS) entry which is preliminary data.</text>
</comment>
<evidence type="ECO:0000256" key="8">
    <source>
        <dbReference type="ARBA" id="ARBA00023170"/>
    </source>
</evidence>
<gene>
    <name evidence="15" type="ORF">FB4_0870</name>
</gene>
<evidence type="ECO:0000313" key="15">
    <source>
        <dbReference type="EMBL" id="EIW16359.1"/>
    </source>
</evidence>
<keyword evidence="2 10" id="KW-0813">Transport</keyword>
<evidence type="ECO:0000259" key="13">
    <source>
        <dbReference type="Pfam" id="PF00593"/>
    </source>
</evidence>
<dbReference type="Proteomes" id="UP000004324">
    <property type="component" value="Unassembled WGS sequence"/>
</dbReference>
<dbReference type="InterPro" id="IPR036942">
    <property type="entry name" value="Beta-barrel_TonB_sf"/>
</dbReference>
<organism evidence="15 16">
    <name type="scientific">Pelosinus fermentans B4</name>
    <dbReference type="NCBI Taxonomy" id="1149862"/>
    <lineage>
        <taxon>Bacteria</taxon>
        <taxon>Bacillati</taxon>
        <taxon>Bacillota</taxon>
        <taxon>Negativicutes</taxon>
        <taxon>Selenomonadales</taxon>
        <taxon>Sporomusaceae</taxon>
        <taxon>Pelosinus</taxon>
    </lineage>
</organism>
<evidence type="ECO:0000256" key="11">
    <source>
        <dbReference type="RuleBase" id="RU003357"/>
    </source>
</evidence>
<evidence type="ECO:0000256" key="3">
    <source>
        <dbReference type="ARBA" id="ARBA00022452"/>
    </source>
</evidence>
<keyword evidence="6 11" id="KW-0798">TonB box</keyword>
<evidence type="ECO:0000313" key="16">
    <source>
        <dbReference type="Proteomes" id="UP000004324"/>
    </source>
</evidence>
<keyword evidence="9 10" id="KW-0998">Cell outer membrane</keyword>
<dbReference type="InterPro" id="IPR000531">
    <property type="entry name" value="Beta-barrel_TonB"/>
</dbReference>
<dbReference type="InterPro" id="IPR039426">
    <property type="entry name" value="TonB-dep_rcpt-like"/>
</dbReference>
<dbReference type="AlphaFoldDB" id="I9L7N5"/>